<dbReference type="InterPro" id="IPR047122">
    <property type="entry name" value="Trans-enoyl_RdTase-like"/>
</dbReference>
<evidence type="ECO:0000259" key="1">
    <source>
        <dbReference type="SMART" id="SM00829"/>
    </source>
</evidence>
<gene>
    <name evidence="2" type="ORF">CcCBS67573_g05815</name>
</gene>
<accession>A0A507F8D1</accession>
<dbReference type="GO" id="GO:0016651">
    <property type="term" value="F:oxidoreductase activity, acting on NAD(P)H"/>
    <property type="evidence" value="ECO:0007669"/>
    <property type="project" value="InterPro"/>
</dbReference>
<dbReference type="CDD" id="cd08249">
    <property type="entry name" value="enoyl_reductase_like"/>
    <property type="match status" value="1"/>
</dbReference>
<dbReference type="Gene3D" id="3.40.50.720">
    <property type="entry name" value="NAD(P)-binding Rossmann-like Domain"/>
    <property type="match status" value="1"/>
</dbReference>
<dbReference type="Pfam" id="PF08240">
    <property type="entry name" value="ADH_N"/>
    <property type="match status" value="1"/>
</dbReference>
<protein>
    <recommendedName>
        <fullName evidence="1">Enoyl reductase (ER) domain-containing protein</fullName>
    </recommendedName>
</protein>
<evidence type="ECO:0000313" key="3">
    <source>
        <dbReference type="Proteomes" id="UP000320333"/>
    </source>
</evidence>
<proteinExistence type="predicted"/>
<dbReference type="SMART" id="SM00829">
    <property type="entry name" value="PKS_ER"/>
    <property type="match status" value="1"/>
</dbReference>
<dbReference type="Gene3D" id="3.90.180.10">
    <property type="entry name" value="Medium-chain alcohol dehydrogenases, catalytic domain"/>
    <property type="match status" value="1"/>
</dbReference>
<organism evidence="2 3">
    <name type="scientific">Chytriomyces confervae</name>
    <dbReference type="NCBI Taxonomy" id="246404"/>
    <lineage>
        <taxon>Eukaryota</taxon>
        <taxon>Fungi</taxon>
        <taxon>Fungi incertae sedis</taxon>
        <taxon>Chytridiomycota</taxon>
        <taxon>Chytridiomycota incertae sedis</taxon>
        <taxon>Chytridiomycetes</taxon>
        <taxon>Chytridiales</taxon>
        <taxon>Chytriomycetaceae</taxon>
        <taxon>Chytriomyces</taxon>
    </lineage>
</organism>
<reference evidence="2 3" key="1">
    <citation type="journal article" date="2019" name="Sci. Rep.">
        <title>Comparative genomics of chytrid fungi reveal insights into the obligate biotrophic and pathogenic lifestyle of Synchytrium endobioticum.</title>
        <authorList>
            <person name="van de Vossenberg B.T.L.H."/>
            <person name="Warris S."/>
            <person name="Nguyen H.D.T."/>
            <person name="van Gent-Pelzer M.P.E."/>
            <person name="Joly D.L."/>
            <person name="van de Geest H.C."/>
            <person name="Bonants P.J.M."/>
            <person name="Smith D.S."/>
            <person name="Levesque C.A."/>
            <person name="van der Lee T.A.J."/>
        </authorList>
    </citation>
    <scope>NUCLEOTIDE SEQUENCE [LARGE SCALE GENOMIC DNA]</scope>
    <source>
        <strain evidence="2 3">CBS 675.73</strain>
    </source>
</reference>
<dbReference type="AlphaFoldDB" id="A0A507F8D1"/>
<dbReference type="STRING" id="246404.A0A507F8D1"/>
<dbReference type="SUPFAM" id="SSF51735">
    <property type="entry name" value="NAD(P)-binding Rossmann-fold domains"/>
    <property type="match status" value="1"/>
</dbReference>
<dbReference type="Proteomes" id="UP000320333">
    <property type="component" value="Unassembled WGS sequence"/>
</dbReference>
<dbReference type="InterPro" id="IPR036291">
    <property type="entry name" value="NAD(P)-bd_dom_sf"/>
</dbReference>
<dbReference type="InterPro" id="IPR013149">
    <property type="entry name" value="ADH-like_C"/>
</dbReference>
<name>A0A507F8D1_9FUNG</name>
<evidence type="ECO:0000313" key="2">
    <source>
        <dbReference type="EMBL" id="TPX72513.1"/>
    </source>
</evidence>
<dbReference type="PANTHER" id="PTHR45348">
    <property type="entry name" value="HYPOTHETICAL OXIDOREDUCTASE (EUROFUNG)"/>
    <property type="match status" value="1"/>
</dbReference>
<dbReference type="InterPro" id="IPR011032">
    <property type="entry name" value="GroES-like_sf"/>
</dbReference>
<dbReference type="OrthoDB" id="9992527at2759"/>
<keyword evidence="3" id="KW-1185">Reference proteome</keyword>
<dbReference type="SUPFAM" id="SSF50129">
    <property type="entry name" value="GroES-like"/>
    <property type="match status" value="1"/>
</dbReference>
<dbReference type="PANTHER" id="PTHR45348:SF2">
    <property type="entry name" value="ZINC-TYPE ALCOHOL DEHYDROGENASE-LIKE PROTEIN C2E1P3.01"/>
    <property type="match status" value="1"/>
</dbReference>
<dbReference type="InterPro" id="IPR013154">
    <property type="entry name" value="ADH-like_N"/>
</dbReference>
<dbReference type="Pfam" id="PF00107">
    <property type="entry name" value="ADH_zinc_N"/>
    <property type="match status" value="1"/>
</dbReference>
<comment type="caution">
    <text evidence="2">The sequence shown here is derived from an EMBL/GenBank/DDBJ whole genome shotgun (WGS) entry which is preliminary data.</text>
</comment>
<feature type="domain" description="Enoyl reductase (ER)" evidence="1">
    <location>
        <begin position="14"/>
        <end position="354"/>
    </location>
</feature>
<sequence length="357" mass="37385">MSIPPTTYALKIEGHTKAAVKETKVPALRDDYILVKVAAVALNPTDWKHIDYLAPVGHTVGCDYAGTVLAVGPKVTKQFKVGDRVWGITHGANWLQSEDGSFAQIITAKGDIQQFTPENLSNEEAATLGVGIFTVGQALYQSLGLPLPGASNSTVEGKPILIYGGSTATGALAIQFAKLSGFTVISTASPSSFDYVKSLGADFVFDYNSPTVSADIRAASKDAIEHVLDCISEGSSLKISAESFSAQGGIYSALLGVDASVFAAVNPNIKVKSTLAYSVLGEAVSKPAWGIERAPNAEDYEYAKAFGTLSTKLLAEGKIKVHKPTVNEGGSGLEGVLKGLALLRGGKVRGTKLVYTL</sequence>
<dbReference type="EMBL" id="QEAP01000222">
    <property type="protein sequence ID" value="TPX72513.1"/>
    <property type="molecule type" value="Genomic_DNA"/>
</dbReference>
<dbReference type="InterPro" id="IPR020843">
    <property type="entry name" value="ER"/>
</dbReference>